<reference evidence="3" key="1">
    <citation type="submission" date="2021-01" db="EMBL/GenBank/DDBJ databases">
        <authorList>
            <consortium name="Genoscope - CEA"/>
            <person name="William W."/>
        </authorList>
    </citation>
    <scope>NUCLEOTIDE SEQUENCE</scope>
</reference>
<feature type="coiled-coil region" evidence="1">
    <location>
        <begin position="374"/>
        <end position="586"/>
    </location>
</feature>
<organism evidence="3 4">
    <name type="scientific">Paramecium sonneborni</name>
    <dbReference type="NCBI Taxonomy" id="65129"/>
    <lineage>
        <taxon>Eukaryota</taxon>
        <taxon>Sar</taxon>
        <taxon>Alveolata</taxon>
        <taxon>Ciliophora</taxon>
        <taxon>Intramacronucleata</taxon>
        <taxon>Oligohymenophorea</taxon>
        <taxon>Peniculida</taxon>
        <taxon>Parameciidae</taxon>
        <taxon>Paramecium</taxon>
    </lineage>
</organism>
<evidence type="ECO:0000256" key="2">
    <source>
        <dbReference type="SAM" id="MobiDB-lite"/>
    </source>
</evidence>
<sequence>MQQSKFRTVSPMQCQYISTPSNCSIGGAFKRSKNLKTQSPHSSKNKESFANLPQGETDKNRCKEIGIEVAKFLQQINKNESNFPSMYSSIVGIDNKIYDDSQVESQFKLQQQNQSLQKQQDIKQQEIEQWKLKYELTAKQLNEMRSKYEEDINILSQEIQAVNNRITSCEQQRNYSFFEQKPTGDNLTNLSIQTFQRSLNENEDQIEQNKLLDEISEKNSIIKNLTFALEKTKMEVSEAQIRSNGEIEQLKNKISQIQLENQSQIQQQKMKMEFYQDSQISNIKIAYNNQIEILKEEITQLKCLIEIKNQQIQTINTENERLRNLIDQNNILLKQENDTLKLQQIKKDQQHLEDVNQIKNDNYSIQKNEIDLIKQNSQQQISILESEIKNLKEFLSTNNSEQQQLILDRLIQGEQYELENQKLKNIIEDQKQSFLCQKQKLEKEQMKQIQEIQFKCQILLEETNQKMDQINSENLFLKNQIIQKDNEINTFENIYNKLNNYEENLLKLEEENSHILLHYEQQDRQKYKEKEQQIYQLQRNFESQLKQYDFQLQNLINEKLQYMQILEIKNQECIDLTLEVKNLQLQQQNIRIDNELLYSKLISLCNTYESNRILNDPSNNSIQFKRMSEQITLLQNELMIKNKELTNIIDKYQQIEQMVCKGQIKQNDQNLNDLIRKQKRQSSQVLNL</sequence>
<dbReference type="EMBL" id="CAJJDN010000038">
    <property type="protein sequence ID" value="CAD8079003.1"/>
    <property type="molecule type" value="Genomic_DNA"/>
</dbReference>
<keyword evidence="4" id="KW-1185">Reference proteome</keyword>
<comment type="caution">
    <text evidence="3">The sequence shown here is derived from an EMBL/GenBank/DDBJ whole genome shotgun (WGS) entry which is preliminary data.</text>
</comment>
<feature type="coiled-coil region" evidence="1">
    <location>
        <begin position="109"/>
        <end position="172"/>
    </location>
</feature>
<feature type="region of interest" description="Disordered" evidence="2">
    <location>
        <begin position="33"/>
        <end position="57"/>
    </location>
</feature>
<gene>
    <name evidence="3" type="ORF">PSON_ATCC_30995.1.T0380233</name>
</gene>
<dbReference type="OrthoDB" id="306186at2759"/>
<protein>
    <submittedName>
        <fullName evidence="3">Uncharacterized protein</fullName>
    </submittedName>
</protein>
<evidence type="ECO:0000313" key="4">
    <source>
        <dbReference type="Proteomes" id="UP000692954"/>
    </source>
</evidence>
<evidence type="ECO:0000313" key="3">
    <source>
        <dbReference type="EMBL" id="CAD8079003.1"/>
    </source>
</evidence>
<feature type="coiled-coil region" evidence="1">
    <location>
        <begin position="247"/>
        <end position="335"/>
    </location>
</feature>
<dbReference type="AlphaFoldDB" id="A0A8S1MPA2"/>
<evidence type="ECO:0000256" key="1">
    <source>
        <dbReference type="SAM" id="Coils"/>
    </source>
</evidence>
<proteinExistence type="predicted"/>
<keyword evidence="1" id="KW-0175">Coiled coil</keyword>
<name>A0A8S1MPA2_9CILI</name>
<dbReference type="Proteomes" id="UP000692954">
    <property type="component" value="Unassembled WGS sequence"/>
</dbReference>
<accession>A0A8S1MPA2</accession>